<gene>
    <name evidence="3" type="ORF">CKAH01_13032</name>
</gene>
<dbReference type="Gene3D" id="3.40.50.1820">
    <property type="entry name" value="alpha/beta hydrolase"/>
    <property type="match status" value="2"/>
</dbReference>
<dbReference type="GO" id="GO:0052689">
    <property type="term" value="F:carboxylic ester hydrolase activity"/>
    <property type="evidence" value="ECO:0007669"/>
    <property type="project" value="UniProtKB-ARBA"/>
</dbReference>
<evidence type="ECO:0000256" key="2">
    <source>
        <dbReference type="ARBA" id="ARBA00023157"/>
    </source>
</evidence>
<keyword evidence="4" id="KW-1185">Reference proteome</keyword>
<keyword evidence="2" id="KW-1015">Disulfide bond</keyword>
<dbReference type="PANTHER" id="PTHR33630">
    <property type="entry name" value="CUTINASE RV1984C-RELATED-RELATED"/>
    <property type="match status" value="1"/>
</dbReference>
<dbReference type="InterPro" id="IPR000675">
    <property type="entry name" value="Cutinase/axe"/>
</dbReference>
<accession>A0AAD9YRV9</accession>
<dbReference type="EMBL" id="VYYT01000042">
    <property type="protein sequence ID" value="KAK2774826.1"/>
    <property type="molecule type" value="Genomic_DNA"/>
</dbReference>
<evidence type="ECO:0000256" key="1">
    <source>
        <dbReference type="ARBA" id="ARBA00022801"/>
    </source>
</evidence>
<dbReference type="SUPFAM" id="SSF53474">
    <property type="entry name" value="alpha/beta-Hydrolases"/>
    <property type="match status" value="1"/>
</dbReference>
<protein>
    <submittedName>
        <fullName evidence="3">Acetyl xylanesterase</fullName>
    </submittedName>
</protein>
<dbReference type="Pfam" id="PF01083">
    <property type="entry name" value="Cutinase"/>
    <property type="match status" value="1"/>
</dbReference>
<dbReference type="InterPro" id="IPR029058">
    <property type="entry name" value="AB_hydrolase_fold"/>
</dbReference>
<dbReference type="SMART" id="SM01110">
    <property type="entry name" value="Cutinase"/>
    <property type="match status" value="1"/>
</dbReference>
<dbReference type="Proteomes" id="UP001281614">
    <property type="component" value="Unassembled WGS sequence"/>
</dbReference>
<keyword evidence="1" id="KW-0378">Hydrolase</keyword>
<proteinExistence type="predicted"/>
<name>A0AAD9YRV9_COLKA</name>
<comment type="caution">
    <text evidence="3">The sequence shown here is derived from an EMBL/GenBank/DDBJ whole genome shotgun (WGS) entry which is preliminary data.</text>
</comment>
<sequence>MVPSPVVALGFLGALQGGGSSLVQRQATGCATGVHMIVARASTERPGTGIIGEVATKVQAQIPGSDITPVDYPAQLNPYQPSQKAGVDAMTKLVQDYAKQCPQTKMVLMGYSQVGYPVLAEWQKLIAMQGAHVTADVLCGTSESGFAATPAQAADVTDKISAVVLMGDPSHVVGQPFNTGTSQKDGVFPRQDNAACGAVASKMTSFCDTGDPFCDSGANLQVHLGYVTRNGDDAVKFIVDKVNGAGAAGGAKNGTA</sequence>
<organism evidence="3 4">
    <name type="scientific">Colletotrichum kahawae</name>
    <name type="common">Coffee berry disease fungus</name>
    <dbReference type="NCBI Taxonomy" id="34407"/>
    <lineage>
        <taxon>Eukaryota</taxon>
        <taxon>Fungi</taxon>
        <taxon>Dikarya</taxon>
        <taxon>Ascomycota</taxon>
        <taxon>Pezizomycotina</taxon>
        <taxon>Sordariomycetes</taxon>
        <taxon>Hypocreomycetidae</taxon>
        <taxon>Glomerellales</taxon>
        <taxon>Glomerellaceae</taxon>
        <taxon>Colletotrichum</taxon>
        <taxon>Colletotrichum gloeosporioides species complex</taxon>
    </lineage>
</organism>
<evidence type="ECO:0000313" key="4">
    <source>
        <dbReference type="Proteomes" id="UP001281614"/>
    </source>
</evidence>
<reference evidence="3" key="1">
    <citation type="submission" date="2023-02" db="EMBL/GenBank/DDBJ databases">
        <title>Colletotrichum kahawae CIFC_Que2 genome sequencing and assembly.</title>
        <authorList>
            <person name="Baroncelli R."/>
        </authorList>
    </citation>
    <scope>NUCLEOTIDE SEQUENCE</scope>
    <source>
        <strain evidence="3">CIFC_Que2</strain>
    </source>
</reference>
<dbReference type="AlphaFoldDB" id="A0AAD9YRV9"/>
<dbReference type="PANTHER" id="PTHR33630:SF9">
    <property type="entry name" value="CUTINASE 4"/>
    <property type="match status" value="1"/>
</dbReference>
<evidence type="ECO:0000313" key="3">
    <source>
        <dbReference type="EMBL" id="KAK2774826.1"/>
    </source>
</evidence>